<dbReference type="Gene3D" id="1.10.630.10">
    <property type="entry name" value="Cytochrome P450"/>
    <property type="match status" value="1"/>
</dbReference>
<dbReference type="PANTHER" id="PTHR24287:SF1">
    <property type="entry name" value="P450, PUTATIVE (EUROFUNG)-RELATED"/>
    <property type="match status" value="1"/>
</dbReference>
<evidence type="ECO:0000256" key="4">
    <source>
        <dbReference type="ARBA" id="ARBA00022723"/>
    </source>
</evidence>
<dbReference type="InterPro" id="IPR017972">
    <property type="entry name" value="Cyt_P450_CS"/>
</dbReference>
<organism evidence="10 11">
    <name type="scientific">Cryomyces antarcticus</name>
    <dbReference type="NCBI Taxonomy" id="329879"/>
    <lineage>
        <taxon>Eukaryota</taxon>
        <taxon>Fungi</taxon>
        <taxon>Dikarya</taxon>
        <taxon>Ascomycota</taxon>
        <taxon>Pezizomycotina</taxon>
        <taxon>Dothideomycetes</taxon>
        <taxon>Dothideomycetes incertae sedis</taxon>
        <taxon>Cryomyces</taxon>
    </lineage>
</organism>
<reference evidence="10 11" key="1">
    <citation type="submission" date="2023-08" db="EMBL/GenBank/DDBJ databases">
        <title>Black Yeasts Isolated from many extreme environments.</title>
        <authorList>
            <person name="Coleine C."/>
            <person name="Stajich J.E."/>
            <person name="Selbmann L."/>
        </authorList>
    </citation>
    <scope>NUCLEOTIDE SEQUENCE [LARGE SCALE GENOMIC DNA]</scope>
    <source>
        <strain evidence="10 11">CCFEE 536</strain>
    </source>
</reference>
<dbReference type="InterPro" id="IPR002402">
    <property type="entry name" value="Cyt_P450_E_grp-II"/>
</dbReference>
<evidence type="ECO:0000256" key="9">
    <source>
        <dbReference type="SAM" id="Phobius"/>
    </source>
</evidence>
<keyword evidence="9" id="KW-1133">Transmembrane helix</keyword>
<dbReference type="PROSITE" id="PS00086">
    <property type="entry name" value="CYTOCHROME_P450"/>
    <property type="match status" value="1"/>
</dbReference>
<evidence type="ECO:0000256" key="5">
    <source>
        <dbReference type="ARBA" id="ARBA00023002"/>
    </source>
</evidence>
<dbReference type="InterPro" id="IPR036396">
    <property type="entry name" value="Cyt_P450_sf"/>
</dbReference>
<evidence type="ECO:0000256" key="8">
    <source>
        <dbReference type="RuleBase" id="RU000461"/>
    </source>
</evidence>
<proteinExistence type="inferred from homology"/>
<dbReference type="Proteomes" id="UP001357485">
    <property type="component" value="Unassembled WGS sequence"/>
</dbReference>
<evidence type="ECO:0008006" key="12">
    <source>
        <dbReference type="Google" id="ProtNLM"/>
    </source>
</evidence>
<evidence type="ECO:0000256" key="6">
    <source>
        <dbReference type="ARBA" id="ARBA00023004"/>
    </source>
</evidence>
<evidence type="ECO:0000313" key="11">
    <source>
        <dbReference type="Proteomes" id="UP001357485"/>
    </source>
</evidence>
<feature type="transmembrane region" description="Helical" evidence="9">
    <location>
        <begin position="6"/>
        <end position="22"/>
    </location>
</feature>
<protein>
    <recommendedName>
        <fullName evidence="12">Cytochrome P450</fullName>
    </recommendedName>
</protein>
<dbReference type="PRINTS" id="PR00385">
    <property type="entry name" value="P450"/>
</dbReference>
<dbReference type="Pfam" id="PF00067">
    <property type="entry name" value="p450"/>
    <property type="match status" value="1"/>
</dbReference>
<dbReference type="PANTHER" id="PTHR24287">
    <property type="entry name" value="P450, PUTATIVE (EUROFUNG)-RELATED"/>
    <property type="match status" value="1"/>
</dbReference>
<comment type="cofactor">
    <cofactor evidence="1">
        <name>heme</name>
        <dbReference type="ChEBI" id="CHEBI:30413"/>
    </cofactor>
</comment>
<keyword evidence="5 8" id="KW-0560">Oxidoreductase</keyword>
<evidence type="ECO:0000313" key="10">
    <source>
        <dbReference type="EMBL" id="KAK5201491.1"/>
    </source>
</evidence>
<name>A0ABR0LPJ2_9PEZI</name>
<keyword evidence="3 8" id="KW-0349">Heme</keyword>
<evidence type="ECO:0000256" key="3">
    <source>
        <dbReference type="ARBA" id="ARBA00022617"/>
    </source>
</evidence>
<dbReference type="SUPFAM" id="SSF48264">
    <property type="entry name" value="Cytochrome P450"/>
    <property type="match status" value="1"/>
</dbReference>
<dbReference type="PRINTS" id="PR00464">
    <property type="entry name" value="EP450II"/>
</dbReference>
<dbReference type="PRINTS" id="PR01239">
    <property type="entry name" value="EP450IICYP52"/>
</dbReference>
<accession>A0ABR0LPJ2</accession>
<dbReference type="CDD" id="cd11063">
    <property type="entry name" value="CYP52"/>
    <property type="match status" value="1"/>
</dbReference>
<keyword evidence="7 8" id="KW-0503">Monooxygenase</keyword>
<keyword evidence="11" id="KW-1185">Reference proteome</keyword>
<dbReference type="InterPro" id="IPR001128">
    <property type="entry name" value="Cyt_P450"/>
</dbReference>
<keyword evidence="9" id="KW-0472">Membrane</keyword>
<dbReference type="InterPro" id="IPR002974">
    <property type="entry name" value="Cyt_P450_E_CYP52_ascomycetes"/>
</dbReference>
<keyword evidence="9" id="KW-0812">Transmembrane</keyword>
<evidence type="ECO:0000256" key="7">
    <source>
        <dbReference type="ARBA" id="ARBA00023033"/>
    </source>
</evidence>
<sequence>MAYISFQYFMYLCAAFILYYSVRSYISNRRFRQFALQNGCAAPHQARNKLPWGIDRLYRVLNLAKSGEDLLDDIFVQRFLDEGWTMQCTTLFGAQIIQTVDPQNVQAVLATKFKDFEVGEGRHKQFGVVLGKSIFTSDGPFWEHSRALFRPQFAREQINDLASTEKSTQDLFQALGPVDENGWTASVDLLPLLYHFTLDTATDFLFGQSVDSQLAALQISKEGEDVAEKAGHVNAAADAAQEDNFADAFATANKYMVLRIRLQGLYWLVNNTQLQRAVATMRRFTDQFVQLALQHSQSSKRAPSASEAVGKERYSLLSALAAQAQDPTEIRDQLLAILLAGRDTTAALLGWVLYVLATHPAVFQDLRAAVLAAFPPSSWSSTHPITFTSLKACRYLTYVLNETLRLYPPVPLNLRVALRDTVLPTGGGPDGSQPIAVRKGQVVVFCVYAMQRREDLWGSDAGVFRPERWEGRKLDWGFLPFSGGPRVCLGQQYALTEAAYLVVRFLQRFDRLDPVSGAGSRAPAGKVEKGLGLIMSPRHGVRVRLHAAAAAAV</sequence>
<evidence type="ECO:0000256" key="1">
    <source>
        <dbReference type="ARBA" id="ARBA00001971"/>
    </source>
</evidence>
<comment type="similarity">
    <text evidence="2 8">Belongs to the cytochrome P450 family.</text>
</comment>
<evidence type="ECO:0000256" key="2">
    <source>
        <dbReference type="ARBA" id="ARBA00010617"/>
    </source>
</evidence>
<comment type="caution">
    <text evidence="10">The sequence shown here is derived from an EMBL/GenBank/DDBJ whole genome shotgun (WGS) entry which is preliminary data.</text>
</comment>
<keyword evidence="6 8" id="KW-0408">Iron</keyword>
<keyword evidence="4 8" id="KW-0479">Metal-binding</keyword>
<dbReference type="EMBL" id="JAVRRA010016609">
    <property type="protein sequence ID" value="KAK5201491.1"/>
    <property type="molecule type" value="Genomic_DNA"/>
</dbReference>
<gene>
    <name evidence="10" type="ORF">LTR16_002492</name>
</gene>
<dbReference type="InterPro" id="IPR047146">
    <property type="entry name" value="Cyt_P450_E_CYP52_fungi"/>
</dbReference>